<keyword evidence="4 10" id="KW-0812">Transmembrane</keyword>
<proteinExistence type="inferred from homology"/>
<reference evidence="12 13" key="1">
    <citation type="journal article" date="2017" name="Nat. Ecol. Evol.">
        <title>Scallop genome provides insights into evolution of bilaterian karyotype and development.</title>
        <authorList>
            <person name="Wang S."/>
            <person name="Zhang J."/>
            <person name="Jiao W."/>
            <person name="Li J."/>
            <person name="Xun X."/>
            <person name="Sun Y."/>
            <person name="Guo X."/>
            <person name="Huan P."/>
            <person name="Dong B."/>
            <person name="Zhang L."/>
            <person name="Hu X."/>
            <person name="Sun X."/>
            <person name="Wang J."/>
            <person name="Zhao C."/>
            <person name="Wang Y."/>
            <person name="Wang D."/>
            <person name="Huang X."/>
            <person name="Wang R."/>
            <person name="Lv J."/>
            <person name="Li Y."/>
            <person name="Zhang Z."/>
            <person name="Liu B."/>
            <person name="Lu W."/>
            <person name="Hui Y."/>
            <person name="Liang J."/>
            <person name="Zhou Z."/>
            <person name="Hou R."/>
            <person name="Li X."/>
            <person name="Liu Y."/>
            <person name="Li H."/>
            <person name="Ning X."/>
            <person name="Lin Y."/>
            <person name="Zhao L."/>
            <person name="Xing Q."/>
            <person name="Dou J."/>
            <person name="Li Y."/>
            <person name="Mao J."/>
            <person name="Guo H."/>
            <person name="Dou H."/>
            <person name="Li T."/>
            <person name="Mu C."/>
            <person name="Jiang W."/>
            <person name="Fu Q."/>
            <person name="Fu X."/>
            <person name="Miao Y."/>
            <person name="Liu J."/>
            <person name="Yu Q."/>
            <person name="Li R."/>
            <person name="Liao H."/>
            <person name="Li X."/>
            <person name="Kong Y."/>
            <person name="Jiang Z."/>
            <person name="Chourrout D."/>
            <person name="Li R."/>
            <person name="Bao Z."/>
        </authorList>
    </citation>
    <scope>NUCLEOTIDE SEQUENCE [LARGE SCALE GENOMIC DNA]</scope>
    <source>
        <strain evidence="12 13">PY_sf001</strain>
    </source>
</reference>
<dbReference type="Proteomes" id="UP000242188">
    <property type="component" value="Unassembled WGS sequence"/>
</dbReference>
<gene>
    <name evidence="12" type="ORF">KP79_PYT00990</name>
</gene>
<dbReference type="OrthoDB" id="2403262at2759"/>
<dbReference type="Gene3D" id="1.50.40.10">
    <property type="entry name" value="Mitochondrial carrier domain"/>
    <property type="match status" value="2"/>
</dbReference>
<comment type="caution">
    <text evidence="12">The sequence shown here is derived from an EMBL/GenBank/DDBJ whole genome shotgun (WGS) entry which is preliminary data.</text>
</comment>
<evidence type="ECO:0000313" key="12">
    <source>
        <dbReference type="EMBL" id="OWF49830.1"/>
    </source>
</evidence>
<dbReference type="EMBL" id="NEDP02002940">
    <property type="protein sequence ID" value="OWF49830.1"/>
    <property type="molecule type" value="Genomic_DNA"/>
</dbReference>
<protein>
    <submittedName>
        <fullName evidence="12">Solute carrier family 25 member 46</fullName>
    </submittedName>
</protein>
<dbReference type="PANTHER" id="PTHR21252">
    <property type="entry name" value="TB1 PROTEIN-RELATED"/>
    <property type="match status" value="1"/>
</dbReference>
<evidence type="ECO:0000256" key="9">
    <source>
        <dbReference type="ARBA" id="ARBA00023136"/>
    </source>
</evidence>
<evidence type="ECO:0000256" key="3">
    <source>
        <dbReference type="ARBA" id="ARBA00022448"/>
    </source>
</evidence>
<keyword evidence="9 10" id="KW-0472">Membrane</keyword>
<evidence type="ECO:0000256" key="4">
    <source>
        <dbReference type="ARBA" id="ARBA00022692"/>
    </source>
</evidence>
<accession>A0A210QM72</accession>
<dbReference type="PROSITE" id="PS50920">
    <property type="entry name" value="SOLCAR"/>
    <property type="match status" value="1"/>
</dbReference>
<dbReference type="InterPro" id="IPR039158">
    <property type="entry name" value="SLC25A46"/>
</dbReference>
<evidence type="ECO:0000256" key="11">
    <source>
        <dbReference type="RuleBase" id="RU000488"/>
    </source>
</evidence>
<dbReference type="InterPro" id="IPR023395">
    <property type="entry name" value="MCP_dom_sf"/>
</dbReference>
<organism evidence="12 13">
    <name type="scientific">Mizuhopecten yessoensis</name>
    <name type="common">Japanese scallop</name>
    <name type="synonym">Patinopecten yessoensis</name>
    <dbReference type="NCBI Taxonomy" id="6573"/>
    <lineage>
        <taxon>Eukaryota</taxon>
        <taxon>Metazoa</taxon>
        <taxon>Spiralia</taxon>
        <taxon>Lophotrochozoa</taxon>
        <taxon>Mollusca</taxon>
        <taxon>Bivalvia</taxon>
        <taxon>Autobranchia</taxon>
        <taxon>Pteriomorphia</taxon>
        <taxon>Pectinida</taxon>
        <taxon>Pectinoidea</taxon>
        <taxon>Pectinidae</taxon>
        <taxon>Mizuhopecten</taxon>
    </lineage>
</organism>
<evidence type="ECO:0000256" key="6">
    <source>
        <dbReference type="ARBA" id="ARBA00022787"/>
    </source>
</evidence>
<keyword evidence="7" id="KW-1133">Transmembrane helix</keyword>
<dbReference type="GO" id="GO:0005741">
    <property type="term" value="C:mitochondrial outer membrane"/>
    <property type="evidence" value="ECO:0007669"/>
    <property type="project" value="UniProtKB-SubCell"/>
</dbReference>
<evidence type="ECO:0000256" key="2">
    <source>
        <dbReference type="ARBA" id="ARBA00006375"/>
    </source>
</evidence>
<comment type="subcellular location">
    <subcellularLocation>
        <location evidence="1">Mitochondrion outer membrane</location>
        <topology evidence="1">Multi-pass membrane protein</topology>
    </subcellularLocation>
</comment>
<dbReference type="Pfam" id="PF00153">
    <property type="entry name" value="Mito_carr"/>
    <property type="match status" value="1"/>
</dbReference>
<dbReference type="InterPro" id="IPR018108">
    <property type="entry name" value="MCP_transmembrane"/>
</dbReference>
<comment type="similarity">
    <text evidence="2 11">Belongs to the mitochondrial carrier (TC 2.A.29) family.</text>
</comment>
<name>A0A210QM72_MIZYE</name>
<dbReference type="AlphaFoldDB" id="A0A210QM72"/>
<dbReference type="SUPFAM" id="SSF103506">
    <property type="entry name" value="Mitochondrial carrier"/>
    <property type="match status" value="1"/>
</dbReference>
<keyword evidence="8" id="KW-0496">Mitochondrion</keyword>
<dbReference type="PANTHER" id="PTHR21252:SF2">
    <property type="entry name" value="MITOCHONDRIAL OUTER MEMBRANE PROTEIN SLC25A46"/>
    <property type="match status" value="1"/>
</dbReference>
<evidence type="ECO:0000256" key="7">
    <source>
        <dbReference type="ARBA" id="ARBA00022989"/>
    </source>
</evidence>
<evidence type="ECO:0000256" key="1">
    <source>
        <dbReference type="ARBA" id="ARBA00004374"/>
    </source>
</evidence>
<evidence type="ECO:0000313" key="13">
    <source>
        <dbReference type="Proteomes" id="UP000242188"/>
    </source>
</evidence>
<evidence type="ECO:0000256" key="5">
    <source>
        <dbReference type="ARBA" id="ARBA00022737"/>
    </source>
</evidence>
<dbReference type="GO" id="GO:0090149">
    <property type="term" value="P:mitochondrial membrane fission"/>
    <property type="evidence" value="ECO:0007669"/>
    <property type="project" value="InterPro"/>
</dbReference>
<keyword evidence="13" id="KW-1185">Reference proteome</keyword>
<evidence type="ECO:0000256" key="10">
    <source>
        <dbReference type="PROSITE-ProRule" id="PRU00282"/>
    </source>
</evidence>
<keyword evidence="5" id="KW-0677">Repeat</keyword>
<evidence type="ECO:0000256" key="8">
    <source>
        <dbReference type="ARBA" id="ARBA00023128"/>
    </source>
</evidence>
<keyword evidence="6" id="KW-1000">Mitochondrion outer membrane</keyword>
<sequence length="393" mass="44472">MSDRSFVQERNLRQSFRHQDLRQDDAFYERTVRSHQQPQENRGQTDQFQTFAGWAIGISSSVFAEHILSHPCIVLRRQCQVHHNASWYHLTPFTLFHVIVNLERTQGLATLWKGIGSVFLAKGIFMVSETVISEVTPLPKEVSKHSPLKKHCQHLLLKGLSYMISTPFLAASLLETVQADVSSERPGTFDCLKEGVARVMGWWTPQTTHLLPVWKLVLPTAIIGVTSYTITQLAKYTVISTITLEEQESRANSSPVDGHTNAKKMYETFFTEMLASFTGNLLADMMTYPLETVIHRLYLQGTRTIIDNTDTGMDVIPISTRYEGVVDCFRDIVIEEGFSGLYKGFGAVILQYALHAAILRTAKFLFEKISQEFGTSRHCSSIHPSTMPKQPNQ</sequence>
<feature type="repeat" description="Solcar" evidence="10">
    <location>
        <begin position="267"/>
        <end position="369"/>
    </location>
</feature>
<keyword evidence="3 11" id="KW-0813">Transport</keyword>